<dbReference type="GO" id="GO:0006777">
    <property type="term" value="P:Mo-molybdopterin cofactor biosynthetic process"/>
    <property type="evidence" value="ECO:0007669"/>
    <property type="project" value="UniProtKB-KW"/>
</dbReference>
<dbReference type="EMBL" id="BMGK01000005">
    <property type="protein sequence ID" value="GGD92341.1"/>
    <property type="molecule type" value="Genomic_DNA"/>
</dbReference>
<dbReference type="GO" id="GO:0030366">
    <property type="term" value="F:molybdopterin synthase activity"/>
    <property type="evidence" value="ECO:0007669"/>
    <property type="project" value="UniProtKB-EC"/>
</dbReference>
<dbReference type="PANTHER" id="PTHR23404">
    <property type="entry name" value="MOLYBDOPTERIN SYNTHASE RELATED"/>
    <property type="match status" value="1"/>
</dbReference>
<comment type="pathway">
    <text evidence="1">Cofactor biosynthesis; molybdopterin biosynthesis.</text>
</comment>
<evidence type="ECO:0000256" key="2">
    <source>
        <dbReference type="ARBA" id="ARBA00005426"/>
    </source>
</evidence>
<dbReference type="AlphaFoldDB" id="A0A8J2YAQ2"/>
<dbReference type="Gene3D" id="3.90.1170.40">
    <property type="entry name" value="Molybdopterin biosynthesis MoaE subunit"/>
    <property type="match status" value="1"/>
</dbReference>
<evidence type="ECO:0000256" key="6">
    <source>
        <dbReference type="ARBA" id="ARBA00026066"/>
    </source>
</evidence>
<keyword evidence="13" id="KW-1185">Reference proteome</keyword>
<evidence type="ECO:0000256" key="1">
    <source>
        <dbReference type="ARBA" id="ARBA00005046"/>
    </source>
</evidence>
<evidence type="ECO:0000256" key="7">
    <source>
        <dbReference type="ARBA" id="ARBA00029745"/>
    </source>
</evidence>
<evidence type="ECO:0000313" key="12">
    <source>
        <dbReference type="EMBL" id="GGD92341.1"/>
    </source>
</evidence>
<dbReference type="CDD" id="cd00756">
    <property type="entry name" value="MoaE"/>
    <property type="match status" value="1"/>
</dbReference>
<evidence type="ECO:0000256" key="8">
    <source>
        <dbReference type="ARBA" id="ARBA00030407"/>
    </source>
</evidence>
<accession>A0A8J2YAQ2</accession>
<reference evidence="12" key="1">
    <citation type="journal article" date="2014" name="Int. J. Syst. Evol. Microbiol.">
        <title>Complete genome sequence of Corynebacterium casei LMG S-19264T (=DSM 44701T), isolated from a smear-ripened cheese.</title>
        <authorList>
            <consortium name="US DOE Joint Genome Institute (JGI-PGF)"/>
            <person name="Walter F."/>
            <person name="Albersmeier A."/>
            <person name="Kalinowski J."/>
            <person name="Ruckert C."/>
        </authorList>
    </citation>
    <scope>NUCLEOTIDE SEQUENCE</scope>
    <source>
        <strain evidence="12">CGMCC 1.12924</strain>
    </source>
</reference>
<comment type="caution">
    <text evidence="12">The sequence shown here is derived from an EMBL/GenBank/DDBJ whole genome shotgun (WGS) entry which is preliminary data.</text>
</comment>
<protein>
    <recommendedName>
        <fullName evidence="4">Molybdopterin synthase catalytic subunit</fullName>
        <ecNumber evidence="3">2.8.1.12</ecNumber>
    </recommendedName>
    <alternativeName>
        <fullName evidence="9">MPT synthase subunit 2</fullName>
    </alternativeName>
    <alternativeName>
        <fullName evidence="7">Molybdenum cofactor biosynthesis protein E</fullName>
    </alternativeName>
    <alternativeName>
        <fullName evidence="8">Molybdopterin-converting factor large subunit</fullName>
    </alternativeName>
    <alternativeName>
        <fullName evidence="10">Molybdopterin-converting factor subunit 2</fullName>
    </alternativeName>
</protein>
<gene>
    <name evidence="12" type="ORF">GCM10011312_15200</name>
</gene>
<evidence type="ECO:0000256" key="9">
    <source>
        <dbReference type="ARBA" id="ARBA00030781"/>
    </source>
</evidence>
<evidence type="ECO:0000256" key="11">
    <source>
        <dbReference type="ARBA" id="ARBA00049878"/>
    </source>
</evidence>
<evidence type="ECO:0000256" key="3">
    <source>
        <dbReference type="ARBA" id="ARBA00011950"/>
    </source>
</evidence>
<dbReference type="EC" id="2.8.1.12" evidence="3"/>
<evidence type="ECO:0000313" key="13">
    <source>
        <dbReference type="Proteomes" id="UP000652231"/>
    </source>
</evidence>
<name>A0A8J2YAQ2_9FLAO</name>
<evidence type="ECO:0000256" key="4">
    <source>
        <dbReference type="ARBA" id="ARBA00013858"/>
    </source>
</evidence>
<sequence length="148" mass="17012">MSTHKKKKVFIEGPISPDFIAESIAHHSVKTNIGAHSIFLGQVRADQIDGQKVKAIEYTTYRELAEDKFHEIREAAFEKFELVCMHIYHSLGVVPCGEMCLFVFTSSKHRKEAQDACNYIVERVKKEVAVWGKEIFENDSHTWKQNTV</sequence>
<dbReference type="Pfam" id="PF02391">
    <property type="entry name" value="MoaE"/>
    <property type="match status" value="1"/>
</dbReference>
<dbReference type="RefSeq" id="WP_188441188.1">
    <property type="nucleotide sequence ID" value="NZ_BMGK01000005.1"/>
</dbReference>
<organism evidence="12 13">
    <name type="scientific">Planktosalinus lacus</name>
    <dbReference type="NCBI Taxonomy" id="1526573"/>
    <lineage>
        <taxon>Bacteria</taxon>
        <taxon>Pseudomonadati</taxon>
        <taxon>Bacteroidota</taxon>
        <taxon>Flavobacteriia</taxon>
        <taxon>Flavobacteriales</taxon>
        <taxon>Flavobacteriaceae</taxon>
        <taxon>Planktosalinus</taxon>
    </lineage>
</organism>
<dbReference type="InterPro" id="IPR003448">
    <property type="entry name" value="Mopterin_biosynth_MoaE"/>
</dbReference>
<comment type="catalytic activity">
    <reaction evidence="11">
        <text>2 [molybdopterin-synthase sulfur-carrier protein]-C-terminal-Gly-aminoethanethioate + cyclic pyranopterin phosphate + H2O = molybdopterin + 2 [molybdopterin-synthase sulfur-carrier protein]-C-terminal Gly-Gly + 2 H(+)</text>
        <dbReference type="Rhea" id="RHEA:26333"/>
        <dbReference type="Rhea" id="RHEA-COMP:12202"/>
        <dbReference type="Rhea" id="RHEA-COMP:19907"/>
        <dbReference type="ChEBI" id="CHEBI:15377"/>
        <dbReference type="ChEBI" id="CHEBI:15378"/>
        <dbReference type="ChEBI" id="CHEBI:58698"/>
        <dbReference type="ChEBI" id="CHEBI:59648"/>
        <dbReference type="ChEBI" id="CHEBI:90778"/>
        <dbReference type="ChEBI" id="CHEBI:232372"/>
        <dbReference type="EC" id="2.8.1.12"/>
    </reaction>
</comment>
<proteinExistence type="inferred from homology"/>
<reference evidence="12" key="2">
    <citation type="submission" date="2020-09" db="EMBL/GenBank/DDBJ databases">
        <authorList>
            <person name="Sun Q."/>
            <person name="Zhou Y."/>
        </authorList>
    </citation>
    <scope>NUCLEOTIDE SEQUENCE</scope>
    <source>
        <strain evidence="12">CGMCC 1.12924</strain>
    </source>
</reference>
<dbReference type="Proteomes" id="UP000652231">
    <property type="component" value="Unassembled WGS sequence"/>
</dbReference>
<evidence type="ECO:0000256" key="5">
    <source>
        <dbReference type="ARBA" id="ARBA00023150"/>
    </source>
</evidence>
<dbReference type="SUPFAM" id="SSF54690">
    <property type="entry name" value="Molybdopterin synthase subunit MoaE"/>
    <property type="match status" value="1"/>
</dbReference>
<evidence type="ECO:0000256" key="10">
    <source>
        <dbReference type="ARBA" id="ARBA00032474"/>
    </source>
</evidence>
<comment type="similarity">
    <text evidence="2">Belongs to the MoaE family.</text>
</comment>
<keyword evidence="5" id="KW-0501">Molybdenum cofactor biosynthesis</keyword>
<dbReference type="InterPro" id="IPR036563">
    <property type="entry name" value="MoaE_sf"/>
</dbReference>
<comment type="subunit">
    <text evidence="6">Heterotetramer of 2 MoaD subunits and 2 MoaE subunits. Also stable as homodimer. The enzyme changes between these two forms during catalysis.</text>
</comment>